<evidence type="ECO:0000259" key="20">
    <source>
        <dbReference type="Pfam" id="PF24626"/>
    </source>
</evidence>
<dbReference type="EMBL" id="BQNB010010716">
    <property type="protein sequence ID" value="GJS81023.1"/>
    <property type="molecule type" value="Genomic_DNA"/>
</dbReference>
<keyword evidence="2" id="KW-0645">Protease</keyword>
<feature type="compositionally biased region" description="Acidic residues" evidence="16">
    <location>
        <begin position="98"/>
        <end position="114"/>
    </location>
</feature>
<dbReference type="InterPro" id="IPR043128">
    <property type="entry name" value="Rev_trsase/Diguanyl_cyclase"/>
</dbReference>
<dbReference type="InterPro" id="IPR000477">
    <property type="entry name" value="RT_dom"/>
</dbReference>
<feature type="region of interest" description="Disordered" evidence="16">
    <location>
        <begin position="582"/>
        <end position="606"/>
    </location>
</feature>
<dbReference type="Pfam" id="PF17917">
    <property type="entry name" value="RT_RNaseH"/>
    <property type="match status" value="1"/>
</dbReference>
<dbReference type="Pfam" id="PF17921">
    <property type="entry name" value="Integrase_H2C2"/>
    <property type="match status" value="1"/>
</dbReference>
<dbReference type="InterPro" id="IPR012337">
    <property type="entry name" value="RNaseH-like_sf"/>
</dbReference>
<protein>
    <recommendedName>
        <fullName evidence="1">RNA-directed DNA polymerase</fullName>
        <ecNumber evidence="1">2.7.7.49</ecNumber>
    </recommendedName>
</protein>
<evidence type="ECO:0000259" key="17">
    <source>
        <dbReference type="Pfam" id="PF00078"/>
    </source>
</evidence>
<evidence type="ECO:0000259" key="19">
    <source>
        <dbReference type="Pfam" id="PF17921"/>
    </source>
</evidence>
<keyword evidence="15" id="KW-0233">DNA recombination</keyword>
<evidence type="ECO:0000259" key="18">
    <source>
        <dbReference type="Pfam" id="PF17917"/>
    </source>
</evidence>
<keyword evidence="9" id="KW-0378">Hydrolase</keyword>
<feature type="domain" description="Tf2-1-like SH3-like" evidence="20">
    <location>
        <begin position="1445"/>
        <end position="1509"/>
    </location>
</feature>
<dbReference type="Gene3D" id="2.40.70.10">
    <property type="entry name" value="Acid Proteases"/>
    <property type="match status" value="1"/>
</dbReference>
<feature type="domain" description="Reverse transcriptase" evidence="17">
    <location>
        <begin position="944"/>
        <end position="1032"/>
    </location>
</feature>
<feature type="compositionally biased region" description="Polar residues" evidence="16">
    <location>
        <begin position="672"/>
        <end position="687"/>
    </location>
</feature>
<keyword evidence="4" id="KW-0548">Nucleotidyltransferase</keyword>
<evidence type="ECO:0000313" key="22">
    <source>
        <dbReference type="Proteomes" id="UP001151760"/>
    </source>
</evidence>
<dbReference type="SUPFAM" id="SSF53098">
    <property type="entry name" value="Ribonuclease H-like"/>
    <property type="match status" value="1"/>
</dbReference>
<dbReference type="InterPro" id="IPR043502">
    <property type="entry name" value="DNA/RNA_pol_sf"/>
</dbReference>
<reference evidence="21" key="1">
    <citation type="journal article" date="2022" name="Int. J. Mol. Sci.">
        <title>Draft Genome of Tanacetum Coccineum: Genomic Comparison of Closely Related Tanacetum-Family Plants.</title>
        <authorList>
            <person name="Yamashiro T."/>
            <person name="Shiraishi A."/>
            <person name="Nakayama K."/>
            <person name="Satake H."/>
        </authorList>
    </citation>
    <scope>NUCLEOTIDE SEQUENCE</scope>
</reference>
<feature type="compositionally biased region" description="Acidic residues" evidence="16">
    <location>
        <begin position="122"/>
        <end position="156"/>
    </location>
</feature>
<dbReference type="CDD" id="cd00303">
    <property type="entry name" value="retropepsin_like"/>
    <property type="match status" value="1"/>
</dbReference>
<evidence type="ECO:0000256" key="7">
    <source>
        <dbReference type="ARBA" id="ARBA00022750"/>
    </source>
</evidence>
<evidence type="ECO:0000256" key="16">
    <source>
        <dbReference type="SAM" id="MobiDB-lite"/>
    </source>
</evidence>
<keyword evidence="13" id="KW-0239">DNA-directed DNA polymerase</keyword>
<sequence length="1543" mass="175186">MSSASSAVTYTSVYTNSKLGRVFWGADKEISEGGSPRVIILGYDGLPIQLPHDPNYMPEPIYPEYIPLEDEHEFLVEEQPLPPVDSPTAESPGYVVESDPEVDPEEYEDDEIEDGLVYYPMDEGDDEDDDDGDSSGDDADDEDEDEEDEEDDEEEEHLAPADSAVIVPTIELVSPPEGTEPVIPPPSTDITTTGARITVRLQAPISLPPEAEVERLLAMPTPPPSPLTSLSPPPIRERLSRCTALSAHSSPPHVPSPLLPLSGCPTQIQTLRITSTQALIDTIIVALPSPPLPPLPSSLYIPPPVDCRDDVLESEQPPHKRSCLFALGSRYEVGESSTARLTRGRGVDYRFVSTLDAEERRQGNREVGYGIRDTWVDPAEAVPEIAPMTVREVNTRVTELVELHEHDMQDLYALLEDAQDSRTRIAQRVTMDSQRVDLLMGDKMTLQETVVHYELQTYHEQVYAHESQLHAHQIQLQLQGTLIQTQHQMIETLRVMRDMRREMGDMQAELLALREQRRRARQPALDARVPDHQDASRDVIVTFSGLAPVTRRGPNTSPNNTNPNNMTPESVQAMIDQALLRNSTNDRNHKFTRGKPKSARPKTLDETIELDNLLMDQKLRTYAERQTDNKRKADDSFRNNHGHQQQPFKRQNVAKVYNMGSGEKKPYGGSLPKSSGNTNVANTQKGNGANPKGNGCFECGAPRNFKRDCPKLKNKDGEMGVHKAGSLIDIAQTPLENSYDVELADGKIVRVDTIMRGCTLNLLNHPFNIDLMPVELGSFDVIIGMDWLRRCHAVIVCDEKLVRILYGNETLIFYGNESNDGRESRLAIISCSKAQEYMAKGCQIFLAQISTKKEDDKSEGKQLKDVPIVRDFPELFPEDLPGLPQARPVEFHINLIPGAAPVARAPYRLAPSEMKELSEQLQELSDKGFIRPSSSPWGAPILFIKKKDGSFRMCIDYRELNKLIVKNRYPLLRINDLFDQLQGSSIYSKIDLRLGYHQLRVREQDIPKTAFQTRYGHYEFQFMPFGLTNAPADKKEHEEHLKVILELFKKEKLYAKFSKCELWIPKVQFLGHVIDSRGLAGYYRRFIEGFSKIAKSMTKLTQKGIKFDWGEEEENAFHLIKQKLCKRESDAYASRQLKIHKKNYTTHDLELESVVFALKIWRHYLYGTKCTVFTDHKSLQHILDQKELNMRQRCWLELLSDYDCDIRYHPGKENVVADALSQAQIEALKPENLESEDVGGMIRKDIPKEKLEPRADGILCLNGRSYSDKMYQHMKKLYWWPNMKADIATYVSKCLTCAKLPKSSQGFDTIWVIVDRLTKSTHFLPIKENDPLDKLARSFQKALGINLGMSTAYHPEIDGQSERTIQTLEDMLRACVIDFGKGWVKHLPLAEFSYNNIGEAQLTGPELIQETTEKIVLIKQRIQAAQDRQKSYADLKRKPMEFEVGDRVMLKVSPWKGVVRFGKRGKLNPRYVGPFKVLAKVGKVAYRLELPQELSRVHHTFHVSNLKKCYADEPLVMSLEGIHVDDKLQFVEEPVEIMEREIK</sequence>
<organism evidence="21 22">
    <name type="scientific">Tanacetum coccineum</name>
    <dbReference type="NCBI Taxonomy" id="301880"/>
    <lineage>
        <taxon>Eukaryota</taxon>
        <taxon>Viridiplantae</taxon>
        <taxon>Streptophyta</taxon>
        <taxon>Embryophyta</taxon>
        <taxon>Tracheophyta</taxon>
        <taxon>Spermatophyta</taxon>
        <taxon>Magnoliopsida</taxon>
        <taxon>eudicotyledons</taxon>
        <taxon>Gunneridae</taxon>
        <taxon>Pentapetalae</taxon>
        <taxon>asterids</taxon>
        <taxon>campanulids</taxon>
        <taxon>Asterales</taxon>
        <taxon>Asteraceae</taxon>
        <taxon>Asteroideae</taxon>
        <taxon>Anthemideae</taxon>
        <taxon>Anthemidinae</taxon>
        <taxon>Tanacetum</taxon>
    </lineage>
</organism>
<dbReference type="CDD" id="cd01647">
    <property type="entry name" value="RT_LTR"/>
    <property type="match status" value="1"/>
</dbReference>
<dbReference type="SUPFAM" id="SSF56672">
    <property type="entry name" value="DNA/RNA polymerases"/>
    <property type="match status" value="1"/>
</dbReference>
<keyword evidence="14" id="KW-0238">DNA-binding</keyword>
<evidence type="ECO:0000256" key="11">
    <source>
        <dbReference type="ARBA" id="ARBA00022908"/>
    </source>
</evidence>
<evidence type="ECO:0000256" key="15">
    <source>
        <dbReference type="ARBA" id="ARBA00023172"/>
    </source>
</evidence>
<dbReference type="GO" id="GO:0003964">
    <property type="term" value="F:RNA-directed DNA polymerase activity"/>
    <property type="evidence" value="ECO:0007669"/>
    <property type="project" value="UniProtKB-KW"/>
</dbReference>
<feature type="compositionally biased region" description="Basic residues" evidence="16">
    <location>
        <begin position="590"/>
        <end position="600"/>
    </location>
</feature>
<keyword evidence="11" id="KW-0229">DNA integration</keyword>
<feature type="region of interest" description="Disordered" evidence="16">
    <location>
        <begin position="80"/>
        <end position="167"/>
    </location>
</feature>
<evidence type="ECO:0000256" key="4">
    <source>
        <dbReference type="ARBA" id="ARBA00022695"/>
    </source>
</evidence>
<dbReference type="Gene3D" id="1.10.340.70">
    <property type="match status" value="1"/>
</dbReference>
<evidence type="ECO:0000256" key="6">
    <source>
        <dbReference type="ARBA" id="ARBA00022723"/>
    </source>
</evidence>
<dbReference type="Gene3D" id="3.10.10.10">
    <property type="entry name" value="HIV Type 1 Reverse Transcriptase, subunit A, domain 1"/>
    <property type="match status" value="1"/>
</dbReference>
<evidence type="ECO:0000256" key="10">
    <source>
        <dbReference type="ARBA" id="ARBA00022842"/>
    </source>
</evidence>
<dbReference type="Gene3D" id="3.30.70.270">
    <property type="match status" value="3"/>
</dbReference>
<feature type="compositionally biased region" description="Low complexity" evidence="16">
    <location>
        <begin position="554"/>
        <end position="568"/>
    </location>
</feature>
<accession>A0ABQ4YWJ9</accession>
<feature type="domain" description="Reverse transcriptase RNase H-like" evidence="18">
    <location>
        <begin position="1131"/>
        <end position="1202"/>
    </location>
</feature>
<dbReference type="InterPro" id="IPR021109">
    <property type="entry name" value="Peptidase_aspartic_dom_sf"/>
</dbReference>
<name>A0ABQ4YWJ9_9ASTR</name>
<evidence type="ECO:0000256" key="5">
    <source>
        <dbReference type="ARBA" id="ARBA00022722"/>
    </source>
</evidence>
<dbReference type="PANTHER" id="PTHR37984:SF5">
    <property type="entry name" value="PROTEIN NYNRIN-LIKE"/>
    <property type="match status" value="1"/>
</dbReference>
<evidence type="ECO:0000256" key="2">
    <source>
        <dbReference type="ARBA" id="ARBA00022670"/>
    </source>
</evidence>
<evidence type="ECO:0000256" key="8">
    <source>
        <dbReference type="ARBA" id="ARBA00022759"/>
    </source>
</evidence>
<dbReference type="CDD" id="cd09274">
    <property type="entry name" value="RNase_HI_RT_Ty3"/>
    <property type="match status" value="1"/>
</dbReference>
<keyword evidence="12 21" id="KW-0695">RNA-directed DNA polymerase</keyword>
<dbReference type="Proteomes" id="UP001151760">
    <property type="component" value="Unassembled WGS sequence"/>
</dbReference>
<dbReference type="Gene3D" id="3.30.420.10">
    <property type="entry name" value="Ribonuclease H-like superfamily/Ribonuclease H"/>
    <property type="match status" value="1"/>
</dbReference>
<dbReference type="InterPro" id="IPR050951">
    <property type="entry name" value="Retrovirus_Pol_polyprotein"/>
</dbReference>
<evidence type="ECO:0000256" key="9">
    <source>
        <dbReference type="ARBA" id="ARBA00022801"/>
    </source>
</evidence>
<evidence type="ECO:0000256" key="13">
    <source>
        <dbReference type="ARBA" id="ARBA00022932"/>
    </source>
</evidence>
<dbReference type="InterPro" id="IPR041373">
    <property type="entry name" value="RT_RNaseH"/>
</dbReference>
<gene>
    <name evidence="21" type="ORF">Tco_0747564</name>
</gene>
<dbReference type="PANTHER" id="PTHR37984">
    <property type="entry name" value="PROTEIN CBG26694"/>
    <property type="match status" value="1"/>
</dbReference>
<feature type="region of interest" description="Disordered" evidence="16">
    <location>
        <begin position="546"/>
        <end position="568"/>
    </location>
</feature>
<feature type="region of interest" description="Disordered" evidence="16">
    <location>
        <begin position="625"/>
        <end position="693"/>
    </location>
</feature>
<feature type="compositionally biased region" description="Basic and acidic residues" evidence="16">
    <location>
        <begin position="625"/>
        <end position="638"/>
    </location>
</feature>
<dbReference type="InterPro" id="IPR041588">
    <property type="entry name" value="Integrase_H2C2"/>
</dbReference>
<keyword evidence="8" id="KW-0255">Endonuclease</keyword>
<evidence type="ECO:0000256" key="14">
    <source>
        <dbReference type="ARBA" id="ARBA00023125"/>
    </source>
</evidence>
<dbReference type="Pfam" id="PF24626">
    <property type="entry name" value="SH3_Tf2-1"/>
    <property type="match status" value="1"/>
</dbReference>
<evidence type="ECO:0000313" key="21">
    <source>
        <dbReference type="EMBL" id="GJS81023.1"/>
    </source>
</evidence>
<keyword evidence="22" id="KW-1185">Reference proteome</keyword>
<dbReference type="Pfam" id="PF08284">
    <property type="entry name" value="RVP_2"/>
    <property type="match status" value="1"/>
</dbReference>
<reference evidence="21" key="2">
    <citation type="submission" date="2022-01" db="EMBL/GenBank/DDBJ databases">
        <authorList>
            <person name="Yamashiro T."/>
            <person name="Shiraishi A."/>
            <person name="Satake H."/>
            <person name="Nakayama K."/>
        </authorList>
    </citation>
    <scope>NUCLEOTIDE SEQUENCE</scope>
</reference>
<dbReference type="Pfam" id="PF00078">
    <property type="entry name" value="RVT_1"/>
    <property type="match status" value="1"/>
</dbReference>
<evidence type="ECO:0000256" key="3">
    <source>
        <dbReference type="ARBA" id="ARBA00022679"/>
    </source>
</evidence>
<keyword evidence="10" id="KW-0460">Magnesium</keyword>
<keyword evidence="7" id="KW-0064">Aspartyl protease</keyword>
<feature type="domain" description="Integrase zinc-binding" evidence="19">
    <location>
        <begin position="1268"/>
        <end position="1299"/>
    </location>
</feature>
<keyword evidence="6" id="KW-0479">Metal-binding</keyword>
<evidence type="ECO:0000256" key="1">
    <source>
        <dbReference type="ARBA" id="ARBA00012493"/>
    </source>
</evidence>
<evidence type="ECO:0000256" key="12">
    <source>
        <dbReference type="ARBA" id="ARBA00022918"/>
    </source>
</evidence>
<comment type="caution">
    <text evidence="21">The sequence shown here is derived from an EMBL/GenBank/DDBJ whole genome shotgun (WGS) entry which is preliminary data.</text>
</comment>
<keyword evidence="3" id="KW-0808">Transferase</keyword>
<keyword evidence="5" id="KW-0540">Nuclease</keyword>
<dbReference type="InterPro" id="IPR056924">
    <property type="entry name" value="SH3_Tf2-1"/>
</dbReference>
<dbReference type="InterPro" id="IPR036397">
    <property type="entry name" value="RNaseH_sf"/>
</dbReference>
<proteinExistence type="predicted"/>
<dbReference type="EC" id="2.7.7.49" evidence="1"/>